<proteinExistence type="predicted"/>
<dbReference type="OrthoDB" id="195836at2"/>
<dbReference type="Pfam" id="PF13591">
    <property type="entry name" value="MerR_2"/>
    <property type="match status" value="1"/>
</dbReference>
<sequence length="104" mass="11889">MSSAHSSPLPYESAETETRYSLEVIAELTGVDTATILHYREAGFIPPAERSPASQAIFDQEDLRQLRRIEHLRANCAVNDQGLRLILNLLDEVESLRQQVRQRW</sequence>
<reference evidence="3" key="1">
    <citation type="submission" date="2017-02" db="EMBL/GenBank/DDBJ databases">
        <authorList>
            <person name="Varghese N."/>
            <person name="Submissions S."/>
        </authorList>
    </citation>
    <scope>NUCLEOTIDE SEQUENCE [LARGE SCALE GENOMIC DNA]</scope>
    <source>
        <strain evidence="3">ATCC 700200</strain>
    </source>
</reference>
<dbReference type="InterPro" id="IPR000551">
    <property type="entry name" value="MerR-type_HTH_dom"/>
</dbReference>
<accession>A0A1T4Z4D9</accession>
<name>A0A1T4Z4D9_9BACT</name>
<dbReference type="PROSITE" id="PS50937">
    <property type="entry name" value="HTH_MERR_2"/>
    <property type="match status" value="1"/>
</dbReference>
<dbReference type="STRING" id="48467.SAMN02745166_04936"/>
<dbReference type="RefSeq" id="WP_078816039.1">
    <property type="nucleotide sequence ID" value="NZ_FUYE01000027.1"/>
</dbReference>
<organism evidence="2 3">
    <name type="scientific">Prosthecobacter debontii</name>
    <dbReference type="NCBI Taxonomy" id="48467"/>
    <lineage>
        <taxon>Bacteria</taxon>
        <taxon>Pseudomonadati</taxon>
        <taxon>Verrucomicrobiota</taxon>
        <taxon>Verrucomicrobiia</taxon>
        <taxon>Verrucomicrobiales</taxon>
        <taxon>Verrucomicrobiaceae</taxon>
        <taxon>Prosthecobacter</taxon>
    </lineage>
</organism>
<evidence type="ECO:0000259" key="1">
    <source>
        <dbReference type="PROSITE" id="PS50937"/>
    </source>
</evidence>
<dbReference type="SUPFAM" id="SSF46955">
    <property type="entry name" value="Putative DNA-binding domain"/>
    <property type="match status" value="1"/>
</dbReference>
<gene>
    <name evidence="2" type="ORF">SAMN02745166_04936</name>
</gene>
<dbReference type="AlphaFoldDB" id="A0A1T4Z4D9"/>
<evidence type="ECO:0000313" key="3">
    <source>
        <dbReference type="Proteomes" id="UP000190774"/>
    </source>
</evidence>
<dbReference type="GO" id="GO:0006355">
    <property type="term" value="P:regulation of DNA-templated transcription"/>
    <property type="evidence" value="ECO:0007669"/>
    <property type="project" value="InterPro"/>
</dbReference>
<dbReference type="Gene3D" id="1.10.1660.10">
    <property type="match status" value="1"/>
</dbReference>
<feature type="domain" description="HTH merR-type" evidence="1">
    <location>
        <begin position="19"/>
        <end position="73"/>
    </location>
</feature>
<dbReference type="SMART" id="SM00422">
    <property type="entry name" value="HTH_MERR"/>
    <property type="match status" value="1"/>
</dbReference>
<protein>
    <submittedName>
        <fullName evidence="2">MerR HTH family regulatory protein</fullName>
    </submittedName>
</protein>
<dbReference type="InterPro" id="IPR009061">
    <property type="entry name" value="DNA-bd_dom_put_sf"/>
</dbReference>
<dbReference type="Proteomes" id="UP000190774">
    <property type="component" value="Unassembled WGS sequence"/>
</dbReference>
<evidence type="ECO:0000313" key="2">
    <source>
        <dbReference type="EMBL" id="SKB08425.1"/>
    </source>
</evidence>
<dbReference type="EMBL" id="FUYE01000027">
    <property type="protein sequence ID" value="SKB08425.1"/>
    <property type="molecule type" value="Genomic_DNA"/>
</dbReference>
<keyword evidence="3" id="KW-1185">Reference proteome</keyword>
<dbReference type="GO" id="GO:0003677">
    <property type="term" value="F:DNA binding"/>
    <property type="evidence" value="ECO:0007669"/>
    <property type="project" value="InterPro"/>
</dbReference>